<reference evidence="2 3" key="1">
    <citation type="submission" date="2024-08" db="EMBL/GenBank/DDBJ databases">
        <title>Whole-genome sequencing of halo(alkali)philic microorganisms from hypersaline lakes.</title>
        <authorList>
            <person name="Sorokin D.Y."/>
            <person name="Merkel A.Y."/>
            <person name="Messina E."/>
            <person name="Yakimov M."/>
        </authorList>
    </citation>
    <scope>NUCLEOTIDE SEQUENCE [LARGE SCALE GENOMIC DNA]</scope>
    <source>
        <strain evidence="2 3">AB-hyl4</strain>
    </source>
</reference>
<evidence type="ECO:0000256" key="1">
    <source>
        <dbReference type="SAM" id="MobiDB-lite"/>
    </source>
</evidence>
<feature type="compositionally biased region" description="Low complexity" evidence="1">
    <location>
        <begin position="38"/>
        <end position="63"/>
    </location>
</feature>
<evidence type="ECO:0008006" key="4">
    <source>
        <dbReference type="Google" id="ProtNLM"/>
    </source>
</evidence>
<keyword evidence="3" id="KW-1185">Reference proteome</keyword>
<dbReference type="Gene3D" id="2.60.40.1190">
    <property type="match status" value="1"/>
</dbReference>
<dbReference type="Proteomes" id="UP001575105">
    <property type="component" value="Unassembled WGS sequence"/>
</dbReference>
<evidence type="ECO:0000313" key="3">
    <source>
        <dbReference type="Proteomes" id="UP001575105"/>
    </source>
</evidence>
<dbReference type="EMBL" id="JBGUBD010000003">
    <property type="protein sequence ID" value="MFA9477770.1"/>
    <property type="molecule type" value="Genomic_DNA"/>
</dbReference>
<dbReference type="RefSeq" id="WP_425344695.1">
    <property type="nucleotide sequence ID" value="NZ_JBGUBD010000003.1"/>
</dbReference>
<evidence type="ECO:0000313" key="2">
    <source>
        <dbReference type="EMBL" id="MFA9477770.1"/>
    </source>
</evidence>
<feature type="region of interest" description="Disordered" evidence="1">
    <location>
        <begin position="33"/>
        <end position="67"/>
    </location>
</feature>
<protein>
    <recommendedName>
        <fullName evidence="4">Concanavalin A-like lectin/glucanase superfamily protein</fullName>
    </recommendedName>
</protein>
<gene>
    <name evidence="2" type="ORF">ACERK3_05615</name>
</gene>
<accession>A0ABV4U2F4</accession>
<comment type="caution">
    <text evidence="2">The sequence shown here is derived from an EMBL/GenBank/DDBJ whole genome shotgun (WGS) entry which is preliminary data.</text>
</comment>
<sequence>MLFTLAVTTAVSGEVTDDTILFSDDFESYSADEELDGQGRWQSSRGSGENSGVTVVEGSSTSGRGANERVVRYYDDSGSDPHPVMRRSFPEESTYAVKSTFLLRLNELDGDVGMHNVVLRGTGGAATRFRFGPSGLILLGSAEEPGGERKQSHRIIDRPVAGDWYQVVLTADPKTQTTWARVTNLDRDDAGQRGEAPPTPFFADVSSLSRWAVERASMTTMDVSIDDVTVRVVPAAAREPAVDLSVLEMAADAELSEGARARMADGRIEGEQAVLLEAGSIAWETPGLSDHHHAEFWFNPVSWNPVLGDEVTLARFQIGDDLFVLRKPANRSELQLERDGQAVQAYPTYAWDHGDWYEGGGGTGVRGLIRRSVPWHHVHVAVSGGRISMTVDGFPARRVETAAVSGALSRLELHGQPGTTFAAVAAEAGTPMEASELRDRYITLFLNEPRIMRNLVTVPYLRQPPSIDGQVDEAEWANAARLIGFSNIGRDGVVTEELVGYIGYDDERVYLALVTPAGESVSDDAGDQPMWEREAMVMTLSPPFVSGEDPRRATQLVGDPAGHKTQLKVLPTRDEQWQAVWDWYASTDGQGWQGELAAAFDDLDFPTPSPADMWGLNVENPNAGATWSHIEVEPNLGNIRFREGAPAVRPMHLRFDEGSAKLEIEIVGGENVQDLIVGMQLFGAHDRLPRETVETVVSVGPGEPERAELTLDLEGQDDGRVALFVRDGHLFIYYHSVKFPAVEGR</sequence>
<name>A0ABV4U2F4_9BACT</name>
<organism evidence="2 3">
    <name type="scientific">Natronomicrosphaera hydrolytica</name>
    <dbReference type="NCBI Taxonomy" id="3242702"/>
    <lineage>
        <taxon>Bacteria</taxon>
        <taxon>Pseudomonadati</taxon>
        <taxon>Planctomycetota</taxon>
        <taxon>Phycisphaerae</taxon>
        <taxon>Phycisphaerales</taxon>
        <taxon>Phycisphaeraceae</taxon>
        <taxon>Natronomicrosphaera</taxon>
    </lineage>
</organism>
<proteinExistence type="predicted"/>
<dbReference type="SUPFAM" id="SSF49344">
    <property type="entry name" value="CBD9-like"/>
    <property type="match status" value="1"/>
</dbReference>